<dbReference type="RefSeq" id="WP_377008067.1">
    <property type="nucleotide sequence ID" value="NZ_JBHSLV010000019.1"/>
</dbReference>
<dbReference type="EMBL" id="JBHSLV010000019">
    <property type="protein sequence ID" value="MFC5393123.1"/>
    <property type="molecule type" value="Genomic_DNA"/>
</dbReference>
<sequence>MSILLSRARDGHCRWIVCEGVQPRRGEPIDIFGGRRVCGEPTIWPTSYCAEHCLRVYAAAPAVRDPIDFTSRSAPPAFDRQPELTEIFG</sequence>
<gene>
    <name evidence="1" type="ORF">ACFPPC_10810</name>
</gene>
<name>A0ABW0H7F1_9HYPH</name>
<evidence type="ECO:0008006" key="3">
    <source>
        <dbReference type="Google" id="ProtNLM"/>
    </source>
</evidence>
<organism evidence="1 2">
    <name type="scientific">Bosea vestrisii</name>
    <dbReference type="NCBI Taxonomy" id="151416"/>
    <lineage>
        <taxon>Bacteria</taxon>
        <taxon>Pseudomonadati</taxon>
        <taxon>Pseudomonadota</taxon>
        <taxon>Alphaproteobacteria</taxon>
        <taxon>Hyphomicrobiales</taxon>
        <taxon>Boseaceae</taxon>
        <taxon>Bosea</taxon>
    </lineage>
</organism>
<keyword evidence="2" id="KW-1185">Reference proteome</keyword>
<dbReference type="Proteomes" id="UP001596104">
    <property type="component" value="Unassembled WGS sequence"/>
</dbReference>
<protein>
    <recommendedName>
        <fullName evidence="3">GcrA cell cycle regulator</fullName>
    </recommendedName>
</protein>
<comment type="caution">
    <text evidence="1">The sequence shown here is derived from an EMBL/GenBank/DDBJ whole genome shotgun (WGS) entry which is preliminary data.</text>
</comment>
<accession>A0ABW0H7F1</accession>
<evidence type="ECO:0000313" key="1">
    <source>
        <dbReference type="EMBL" id="MFC5393123.1"/>
    </source>
</evidence>
<reference evidence="2" key="1">
    <citation type="journal article" date="2019" name="Int. J. Syst. Evol. Microbiol.">
        <title>The Global Catalogue of Microorganisms (GCM) 10K type strain sequencing project: providing services to taxonomists for standard genome sequencing and annotation.</title>
        <authorList>
            <consortium name="The Broad Institute Genomics Platform"/>
            <consortium name="The Broad Institute Genome Sequencing Center for Infectious Disease"/>
            <person name="Wu L."/>
            <person name="Ma J."/>
        </authorList>
    </citation>
    <scope>NUCLEOTIDE SEQUENCE [LARGE SCALE GENOMIC DNA]</scope>
    <source>
        <strain evidence="2">CGMCC 1.16326</strain>
    </source>
</reference>
<evidence type="ECO:0000313" key="2">
    <source>
        <dbReference type="Proteomes" id="UP001596104"/>
    </source>
</evidence>
<proteinExistence type="predicted"/>